<keyword evidence="2" id="KW-0812">Transmembrane</keyword>
<sequence>MSQFRTIAKVGGISVGIAALAYLATYLIPATYAARFSLYFPNAAPSLPSLPTAPAQSGGSDPGSIKTLGGALVSPVVASGPQTAKGILASMTALREVVQKRDLAQRWGVTEGKAIELLRKSLEVEIDDSGFLKVEVSGESREFCTELLKDLQSHLNRRANQLSINVSRKNRQFIEERLTEAAEQAEQLENEVVELMSDPKVAELAGASSNYAEFVAKIEDARTSMILAEARLKAGEARLLELIDMSQEYPFRMLALQYVNDSLSSIAADILGRRLALERTMDRFTKTSSEFRDAKRDLDVIESFAEQLVNAEKSAIRSGDSPQLSQAKVEFATMKATLSRYEELRKQYERRLGASARQDVDLSRAKRESEAALSRVTALKNELEIARIAEDRDPSRFEVVDEPMGLEEPVGPRRAMIAGVIFVLAVLVQVWPHVRNRLALED</sequence>
<dbReference type="AlphaFoldDB" id="A0A809RX19"/>
<evidence type="ECO:0000256" key="1">
    <source>
        <dbReference type="SAM" id="Coils"/>
    </source>
</evidence>
<keyword evidence="2" id="KW-1133">Transmembrane helix</keyword>
<protein>
    <recommendedName>
        <fullName evidence="5">Tyrosine kinase G-rich domain-containing protein</fullName>
    </recommendedName>
</protein>
<evidence type="ECO:0000313" key="3">
    <source>
        <dbReference type="EMBL" id="BBO24442.1"/>
    </source>
</evidence>
<gene>
    <name evidence="3" type="ORF">NPRO_20370</name>
</gene>
<accession>A0A809RX19</accession>
<name>A0A809RX19_9BACT</name>
<dbReference type="Proteomes" id="UP000662873">
    <property type="component" value="Chromosome"/>
</dbReference>
<dbReference type="PANTHER" id="PTHR32309:SF31">
    <property type="entry name" value="CAPSULAR EXOPOLYSACCHARIDE FAMILY"/>
    <property type="match status" value="1"/>
</dbReference>
<dbReference type="KEGG" id="npy:NPRO_20370"/>
<evidence type="ECO:0000256" key="2">
    <source>
        <dbReference type="SAM" id="Phobius"/>
    </source>
</evidence>
<dbReference type="EMBL" id="AP021858">
    <property type="protein sequence ID" value="BBO24442.1"/>
    <property type="molecule type" value="Genomic_DNA"/>
</dbReference>
<reference evidence="3" key="1">
    <citation type="journal article" name="DNA Res.">
        <title>The physiological potential of anammox bacteria as revealed by their core genome structure.</title>
        <authorList>
            <person name="Okubo T."/>
            <person name="Toyoda A."/>
            <person name="Fukuhara K."/>
            <person name="Uchiyama I."/>
            <person name="Harigaya Y."/>
            <person name="Kuroiwa M."/>
            <person name="Suzuki T."/>
            <person name="Murakami Y."/>
            <person name="Suwa Y."/>
            <person name="Takami H."/>
        </authorList>
    </citation>
    <scope>NUCLEOTIDE SEQUENCE</scope>
    <source>
        <strain evidence="3">317325-2</strain>
    </source>
</reference>
<dbReference type="InterPro" id="IPR050445">
    <property type="entry name" value="Bact_polysacc_biosynth/exp"/>
</dbReference>
<proteinExistence type="predicted"/>
<dbReference type="PANTHER" id="PTHR32309">
    <property type="entry name" value="TYROSINE-PROTEIN KINASE"/>
    <property type="match status" value="1"/>
</dbReference>
<evidence type="ECO:0000313" key="4">
    <source>
        <dbReference type="Proteomes" id="UP000662873"/>
    </source>
</evidence>
<keyword evidence="2" id="KW-0472">Membrane</keyword>
<evidence type="ECO:0008006" key="5">
    <source>
        <dbReference type="Google" id="ProtNLM"/>
    </source>
</evidence>
<feature type="coiled-coil region" evidence="1">
    <location>
        <begin position="171"/>
        <end position="198"/>
    </location>
</feature>
<feature type="transmembrane region" description="Helical" evidence="2">
    <location>
        <begin position="6"/>
        <end position="28"/>
    </location>
</feature>
<organism evidence="3 4">
    <name type="scientific">Candidatus Nitrosymbiomonas proteolyticus</name>
    <dbReference type="NCBI Taxonomy" id="2608984"/>
    <lineage>
        <taxon>Bacteria</taxon>
        <taxon>Bacillati</taxon>
        <taxon>Armatimonadota</taxon>
        <taxon>Armatimonadota incertae sedis</taxon>
        <taxon>Candidatus Nitrosymbiomonas</taxon>
    </lineage>
</organism>
<keyword evidence="1" id="KW-0175">Coiled coil</keyword>
<feature type="coiled-coil region" evidence="1">
    <location>
        <begin position="331"/>
        <end position="382"/>
    </location>
</feature>